<evidence type="ECO:0000259" key="8">
    <source>
        <dbReference type="PROSITE" id="PS50893"/>
    </source>
</evidence>
<dbReference type="InterPro" id="IPR036640">
    <property type="entry name" value="ABC1_TM_sf"/>
</dbReference>
<organism evidence="10 11">
    <name type="scientific">candidate division WWE3 bacterium RIFCSPLOWO2_01_FULL_39_13</name>
    <dbReference type="NCBI Taxonomy" id="1802624"/>
    <lineage>
        <taxon>Bacteria</taxon>
        <taxon>Katanobacteria</taxon>
    </lineage>
</organism>
<evidence type="ECO:0000256" key="4">
    <source>
        <dbReference type="ARBA" id="ARBA00022840"/>
    </source>
</evidence>
<dbReference type="InterPro" id="IPR011527">
    <property type="entry name" value="ABC1_TM_dom"/>
</dbReference>
<dbReference type="GO" id="GO:0015421">
    <property type="term" value="F:ABC-type oligopeptide transporter activity"/>
    <property type="evidence" value="ECO:0007669"/>
    <property type="project" value="TreeGrafter"/>
</dbReference>
<dbReference type="GO" id="GO:0005886">
    <property type="term" value="C:plasma membrane"/>
    <property type="evidence" value="ECO:0007669"/>
    <property type="project" value="UniProtKB-SubCell"/>
</dbReference>
<feature type="transmembrane region" description="Helical" evidence="7">
    <location>
        <begin position="81"/>
        <end position="103"/>
    </location>
</feature>
<keyword evidence="6 7" id="KW-0472">Membrane</keyword>
<dbReference type="InterPro" id="IPR027417">
    <property type="entry name" value="P-loop_NTPase"/>
</dbReference>
<dbReference type="InterPro" id="IPR003439">
    <property type="entry name" value="ABC_transporter-like_ATP-bd"/>
</dbReference>
<reference evidence="10 11" key="1">
    <citation type="journal article" date="2016" name="Nat. Commun.">
        <title>Thousands of microbial genomes shed light on interconnected biogeochemical processes in an aquifer system.</title>
        <authorList>
            <person name="Anantharaman K."/>
            <person name="Brown C.T."/>
            <person name="Hug L.A."/>
            <person name="Sharon I."/>
            <person name="Castelle C.J."/>
            <person name="Probst A.J."/>
            <person name="Thomas B.C."/>
            <person name="Singh A."/>
            <person name="Wilkins M.J."/>
            <person name="Karaoz U."/>
            <person name="Brodie E.L."/>
            <person name="Williams K.H."/>
            <person name="Hubbard S.S."/>
            <person name="Banfield J.F."/>
        </authorList>
    </citation>
    <scope>NUCLEOTIDE SEQUENCE [LARGE SCALE GENOMIC DNA]</scope>
</reference>
<dbReference type="GO" id="GO:0016887">
    <property type="term" value="F:ATP hydrolysis activity"/>
    <property type="evidence" value="ECO:0007669"/>
    <property type="project" value="InterPro"/>
</dbReference>
<dbReference type="SUPFAM" id="SSF52540">
    <property type="entry name" value="P-loop containing nucleoside triphosphate hydrolases"/>
    <property type="match status" value="1"/>
</dbReference>
<evidence type="ECO:0000313" key="11">
    <source>
        <dbReference type="Proteomes" id="UP000178771"/>
    </source>
</evidence>
<dbReference type="Pfam" id="PF00664">
    <property type="entry name" value="ABC_membrane"/>
    <property type="match status" value="1"/>
</dbReference>
<evidence type="ECO:0000256" key="5">
    <source>
        <dbReference type="ARBA" id="ARBA00022989"/>
    </source>
</evidence>
<evidence type="ECO:0008006" key="12">
    <source>
        <dbReference type="Google" id="ProtNLM"/>
    </source>
</evidence>
<dbReference type="EMBL" id="MEVH01000012">
    <property type="protein sequence ID" value="OGC51855.1"/>
    <property type="molecule type" value="Genomic_DNA"/>
</dbReference>
<dbReference type="SUPFAM" id="SSF90123">
    <property type="entry name" value="ABC transporter transmembrane region"/>
    <property type="match status" value="1"/>
</dbReference>
<dbReference type="PANTHER" id="PTHR43394">
    <property type="entry name" value="ATP-DEPENDENT PERMEASE MDL1, MITOCHONDRIAL"/>
    <property type="match status" value="1"/>
</dbReference>
<evidence type="ECO:0000256" key="6">
    <source>
        <dbReference type="ARBA" id="ARBA00023136"/>
    </source>
</evidence>
<proteinExistence type="predicted"/>
<evidence type="ECO:0000256" key="2">
    <source>
        <dbReference type="ARBA" id="ARBA00022692"/>
    </source>
</evidence>
<dbReference type="PROSITE" id="PS50893">
    <property type="entry name" value="ABC_TRANSPORTER_2"/>
    <property type="match status" value="1"/>
</dbReference>
<feature type="domain" description="ABC transporter" evidence="8">
    <location>
        <begin position="362"/>
        <end position="607"/>
    </location>
</feature>
<accession>A0A1F4V3U9</accession>
<evidence type="ECO:0000256" key="7">
    <source>
        <dbReference type="SAM" id="Phobius"/>
    </source>
</evidence>
<name>A0A1F4V3U9_UNCKA</name>
<evidence type="ECO:0000313" key="10">
    <source>
        <dbReference type="EMBL" id="OGC51855.1"/>
    </source>
</evidence>
<sequence length="613" mass="70108">MRSRLKSEYKKLIEDVQDTFRLGNRLHALAFKSFGLVYALTFATIFLIAVLPYAMNKILGNLIDVISGLVEGKGKVDQLNLLFGLFMAVIVLMSLAGIARSMFSEMTRIKLRVIFADMMTRKYSSLNLEHYENPKLNDTIQRARESYYWAPQNFIWDNLGLFADFSSIIVGAVILASFNASLVALILATSIPGFFLNYKNIRESWELERKESKNFRDTWWTRDYLEREKDLQEIWVFKAAKYLSDRAHKIYSSTLEKFISIDIKYSKLQVLSSLISNGGFVLIFWLLIKNVLSADITIGTFTFFLATTRGFSSSLSSVLSSLSDLLGQVNHIRDIFGVIDLKETMLNGKKKLKLNSSLPPKIEFKNVWFKYPRSERYVYKNLNLTINPGDNVALIGKNGAGKTTLVKLLCRFYDVTKGKIVINGIDIKNLDVNSWYDHLALLSQDFVRYHFDAKTNIRLGKLAEKRFEKIKEAAQKSGADEFIEKEFPKKYGQALSKRFSGGTEPSVGQWQKVALARAFFKDAPVLVLDEPTSAIDPKSEYEIFSKIFSLDEKEKKVDKSIIIISHRFSTVRNANRIIVIDKGEIVEEGSHEELMKKNGLYKEAFEIQKRGYV</sequence>
<dbReference type="Proteomes" id="UP000178771">
    <property type="component" value="Unassembled WGS sequence"/>
</dbReference>
<dbReference type="Pfam" id="PF00005">
    <property type="entry name" value="ABC_tran"/>
    <property type="match status" value="1"/>
</dbReference>
<dbReference type="Gene3D" id="1.20.1560.10">
    <property type="entry name" value="ABC transporter type 1, transmembrane domain"/>
    <property type="match status" value="1"/>
</dbReference>
<dbReference type="STRING" id="1802624.A2982_03970"/>
<protein>
    <recommendedName>
        <fullName evidence="12">ABC transporter domain-containing protein</fullName>
    </recommendedName>
</protein>
<evidence type="ECO:0000256" key="3">
    <source>
        <dbReference type="ARBA" id="ARBA00022741"/>
    </source>
</evidence>
<feature type="transmembrane region" description="Helical" evidence="7">
    <location>
        <begin position="35"/>
        <end position="55"/>
    </location>
</feature>
<dbReference type="PROSITE" id="PS50929">
    <property type="entry name" value="ABC_TM1F"/>
    <property type="match status" value="1"/>
</dbReference>
<comment type="caution">
    <text evidence="10">The sequence shown here is derived from an EMBL/GenBank/DDBJ whole genome shotgun (WGS) entry which is preliminary data.</text>
</comment>
<dbReference type="InterPro" id="IPR039421">
    <property type="entry name" value="Type_1_exporter"/>
</dbReference>
<evidence type="ECO:0000259" key="9">
    <source>
        <dbReference type="PROSITE" id="PS50929"/>
    </source>
</evidence>
<dbReference type="GO" id="GO:0005524">
    <property type="term" value="F:ATP binding"/>
    <property type="evidence" value="ECO:0007669"/>
    <property type="project" value="UniProtKB-KW"/>
</dbReference>
<evidence type="ECO:0000256" key="1">
    <source>
        <dbReference type="ARBA" id="ARBA00004651"/>
    </source>
</evidence>
<keyword evidence="2 7" id="KW-0812">Transmembrane</keyword>
<dbReference type="Gene3D" id="3.40.50.300">
    <property type="entry name" value="P-loop containing nucleotide triphosphate hydrolases"/>
    <property type="match status" value="1"/>
</dbReference>
<dbReference type="AlphaFoldDB" id="A0A1F4V3U9"/>
<comment type="subcellular location">
    <subcellularLocation>
        <location evidence="1">Cell membrane</location>
        <topology evidence="1">Multi-pass membrane protein</topology>
    </subcellularLocation>
</comment>
<keyword evidence="4" id="KW-0067">ATP-binding</keyword>
<gene>
    <name evidence="10" type="ORF">A2982_03970</name>
</gene>
<keyword evidence="3" id="KW-0547">Nucleotide-binding</keyword>
<keyword evidence="5 7" id="KW-1133">Transmembrane helix</keyword>
<dbReference type="SMART" id="SM00382">
    <property type="entry name" value="AAA"/>
    <property type="match status" value="1"/>
</dbReference>
<feature type="domain" description="ABC transmembrane type-1" evidence="9">
    <location>
        <begin position="39"/>
        <end position="327"/>
    </location>
</feature>
<dbReference type="PANTHER" id="PTHR43394:SF1">
    <property type="entry name" value="ATP-BINDING CASSETTE SUB-FAMILY B MEMBER 10, MITOCHONDRIAL"/>
    <property type="match status" value="1"/>
</dbReference>
<dbReference type="InterPro" id="IPR003593">
    <property type="entry name" value="AAA+_ATPase"/>
</dbReference>